<proteinExistence type="predicted"/>
<dbReference type="Proteomes" id="UP000753724">
    <property type="component" value="Unassembled WGS sequence"/>
</dbReference>
<feature type="transmembrane region" description="Helical" evidence="1">
    <location>
        <begin position="31"/>
        <end position="52"/>
    </location>
</feature>
<dbReference type="EMBL" id="JAAAPO010000001">
    <property type="protein sequence ID" value="NBC35524.1"/>
    <property type="molecule type" value="Genomic_DNA"/>
</dbReference>
<comment type="caution">
    <text evidence="2">The sequence shown here is derived from an EMBL/GenBank/DDBJ whole genome shotgun (WGS) entry which is preliminary data.</text>
</comment>
<sequence length="85" mass="9073">MIDTAAMAPPVNPAIDRMERQIAAMRHMAVAAYRAALMLAATLAALLIIIHACRMWPWAAPVMQGAGLTMAIAAYATALIRGRGR</sequence>
<organism evidence="2 3">
    <name type="scientific">Novosphingobium ovatum</name>
    <dbReference type="NCBI Taxonomy" id="1908523"/>
    <lineage>
        <taxon>Bacteria</taxon>
        <taxon>Pseudomonadati</taxon>
        <taxon>Pseudomonadota</taxon>
        <taxon>Alphaproteobacteria</taxon>
        <taxon>Sphingomonadales</taxon>
        <taxon>Sphingomonadaceae</taxon>
        <taxon>Novosphingobium</taxon>
    </lineage>
</organism>
<evidence type="ECO:0000256" key="1">
    <source>
        <dbReference type="SAM" id="Phobius"/>
    </source>
</evidence>
<keyword evidence="1" id="KW-0472">Membrane</keyword>
<keyword evidence="3" id="KW-1185">Reference proteome</keyword>
<protein>
    <submittedName>
        <fullName evidence="2">Uncharacterized protein</fullName>
    </submittedName>
</protein>
<keyword evidence="1" id="KW-1133">Transmembrane helix</keyword>
<accession>A0ABW9XAG1</accession>
<evidence type="ECO:0000313" key="3">
    <source>
        <dbReference type="Proteomes" id="UP000753724"/>
    </source>
</evidence>
<feature type="transmembrane region" description="Helical" evidence="1">
    <location>
        <begin position="58"/>
        <end position="80"/>
    </location>
</feature>
<dbReference type="RefSeq" id="WP_161716786.1">
    <property type="nucleotide sequence ID" value="NZ_JAAAPO010000001.1"/>
</dbReference>
<evidence type="ECO:0000313" key="2">
    <source>
        <dbReference type="EMBL" id="NBC35524.1"/>
    </source>
</evidence>
<gene>
    <name evidence="2" type="ORF">GTZ99_03025</name>
</gene>
<reference evidence="3" key="1">
    <citation type="submission" date="2020-01" db="EMBL/GenBank/DDBJ databases">
        <title>Sphingomonas sp. strain CSW-10.</title>
        <authorList>
            <person name="Chen W.-M."/>
        </authorList>
    </citation>
    <scope>NUCLEOTIDE SEQUENCE [LARGE SCALE GENOMIC DNA]</scope>
    <source>
        <strain evidence="3">FSY-8</strain>
    </source>
</reference>
<name>A0ABW9XAG1_9SPHN</name>
<keyword evidence="1" id="KW-0812">Transmembrane</keyword>